<keyword evidence="11" id="KW-0472">Membrane</keyword>
<dbReference type="GO" id="GO:0010008">
    <property type="term" value="C:endosome membrane"/>
    <property type="evidence" value="ECO:0007669"/>
    <property type="project" value="UniProtKB-SubCell"/>
</dbReference>
<dbReference type="GO" id="GO:0015031">
    <property type="term" value="P:protein transport"/>
    <property type="evidence" value="ECO:0007669"/>
    <property type="project" value="UniProtKB-KW"/>
</dbReference>
<comment type="function">
    <text evidence="12">Plays a role in vesicular protein sorting.</text>
</comment>
<dbReference type="GO" id="GO:0005794">
    <property type="term" value="C:Golgi apparatus"/>
    <property type="evidence" value="ECO:0007669"/>
    <property type="project" value="UniProtKB-SubCell"/>
</dbReference>
<evidence type="ECO:0000256" key="2">
    <source>
        <dbReference type="ARBA" id="ARBA00004179"/>
    </source>
</evidence>
<dbReference type="PANTHER" id="PTHR11099">
    <property type="entry name" value="VACUOLAR SORTING PROTEIN 35"/>
    <property type="match status" value="1"/>
</dbReference>
<comment type="similarity">
    <text evidence="5 12">Belongs to the VPS35 family.</text>
</comment>
<evidence type="ECO:0000256" key="10">
    <source>
        <dbReference type="ARBA" id="ARBA00023034"/>
    </source>
</evidence>
<evidence type="ECO:0000256" key="11">
    <source>
        <dbReference type="ARBA" id="ARBA00023136"/>
    </source>
</evidence>
<proteinExistence type="inferred from homology"/>
<dbReference type="AlphaFoldDB" id="A0A3P5YHC9"/>
<evidence type="ECO:0000256" key="9">
    <source>
        <dbReference type="ARBA" id="ARBA00022927"/>
    </source>
</evidence>
<comment type="subcellular location">
    <subcellularLocation>
        <location evidence="3">Cytoplasm</location>
    </subcellularLocation>
    <subcellularLocation>
        <location evidence="1">Endosome membrane</location>
        <topology evidence="1">Peripheral membrane protein</topology>
        <orientation evidence="1">Cytoplasmic side</orientation>
    </subcellularLocation>
    <subcellularLocation>
        <location evidence="4">Golgi apparatus</location>
        <location evidence="4">trans-Golgi network membrane</location>
        <topology evidence="4">Peripheral membrane protein</topology>
        <orientation evidence="4">Cytoplasmic side</orientation>
    </subcellularLocation>
    <subcellularLocation>
        <location evidence="2">Prevacuolar compartment membrane</location>
        <topology evidence="2">Peripheral membrane protein</topology>
        <orientation evidence="2">Cytoplasmic side</orientation>
    </subcellularLocation>
</comment>
<dbReference type="FunFam" id="1.25.40.660:FF:000003">
    <property type="entry name" value="Vacuolar protein sorting-associated protein 35"/>
    <property type="match status" value="1"/>
</dbReference>
<evidence type="ECO:0000256" key="6">
    <source>
        <dbReference type="ARBA" id="ARBA00022448"/>
    </source>
</evidence>
<organism evidence="13">
    <name type="scientific">Brassica campestris</name>
    <name type="common">Field mustard</name>
    <dbReference type="NCBI Taxonomy" id="3711"/>
    <lineage>
        <taxon>Eukaryota</taxon>
        <taxon>Viridiplantae</taxon>
        <taxon>Streptophyta</taxon>
        <taxon>Embryophyta</taxon>
        <taxon>Tracheophyta</taxon>
        <taxon>Spermatophyta</taxon>
        <taxon>Magnoliopsida</taxon>
        <taxon>eudicotyledons</taxon>
        <taxon>Gunneridae</taxon>
        <taxon>Pentapetalae</taxon>
        <taxon>rosids</taxon>
        <taxon>malvids</taxon>
        <taxon>Brassicales</taxon>
        <taxon>Brassicaceae</taxon>
        <taxon>Brassiceae</taxon>
        <taxon>Brassica</taxon>
    </lineage>
</organism>
<evidence type="ECO:0000313" key="13">
    <source>
        <dbReference type="EMBL" id="VDC62285.1"/>
    </source>
</evidence>
<dbReference type="GO" id="GO:0005829">
    <property type="term" value="C:cytosol"/>
    <property type="evidence" value="ECO:0007669"/>
    <property type="project" value="GOC"/>
</dbReference>
<reference evidence="13" key="1">
    <citation type="submission" date="2018-11" db="EMBL/GenBank/DDBJ databases">
        <authorList>
            <consortium name="Genoscope - CEA"/>
            <person name="William W."/>
        </authorList>
    </citation>
    <scope>NUCLEOTIDE SEQUENCE</scope>
</reference>
<dbReference type="EMBL" id="LR031568">
    <property type="protein sequence ID" value="VDC62285.1"/>
    <property type="molecule type" value="Genomic_DNA"/>
</dbReference>
<evidence type="ECO:0000256" key="12">
    <source>
        <dbReference type="PIRNR" id="PIRNR009375"/>
    </source>
</evidence>
<evidence type="ECO:0000256" key="1">
    <source>
        <dbReference type="ARBA" id="ARBA00004125"/>
    </source>
</evidence>
<dbReference type="GO" id="GO:0042147">
    <property type="term" value="P:retrograde transport, endosome to Golgi"/>
    <property type="evidence" value="ECO:0007669"/>
    <property type="project" value="InterPro"/>
</dbReference>
<dbReference type="PANTHER" id="PTHR11099:SF5">
    <property type="entry name" value="VACUOLAR PROTEIN SORTING-ASSOCIATED PROTEIN 35C"/>
    <property type="match status" value="1"/>
</dbReference>
<accession>A0A3P5YHC9</accession>
<dbReference type="PIRSF" id="PIRSF009375">
    <property type="entry name" value="Retromer_Vps35"/>
    <property type="match status" value="1"/>
</dbReference>
<keyword evidence="8" id="KW-0967">Endosome</keyword>
<keyword evidence="9 12" id="KW-0653">Protein transport</keyword>
<keyword evidence="10" id="KW-0333">Golgi apparatus</keyword>
<dbReference type="Gene3D" id="1.25.40.660">
    <property type="entry name" value="Vacuolar protein sorting-associated protein 35, helical subcomplex Vps35-C"/>
    <property type="match status" value="1"/>
</dbReference>
<evidence type="ECO:0000256" key="8">
    <source>
        <dbReference type="ARBA" id="ARBA00022753"/>
    </source>
</evidence>
<dbReference type="GO" id="GO:0030906">
    <property type="term" value="C:retromer, cargo-selective complex"/>
    <property type="evidence" value="ECO:0007669"/>
    <property type="project" value="InterPro"/>
</dbReference>
<protein>
    <recommendedName>
        <fullName evidence="12">Vacuolar protein sorting-associated protein 35</fullName>
    </recommendedName>
</protein>
<evidence type="ECO:0000256" key="4">
    <source>
        <dbReference type="ARBA" id="ARBA00004546"/>
    </source>
</evidence>
<dbReference type="InterPro" id="IPR042491">
    <property type="entry name" value="Vps35_C"/>
</dbReference>
<keyword evidence="6 12" id="KW-0813">Transport</keyword>
<keyword evidence="7" id="KW-0963">Cytoplasm</keyword>
<sequence>MIADDDEKWLAAATAAVKQNAFYMQRAIDSNNLKDALKFSAQMLGELRTSKLSPHKYYELYIRASDELRSLEMFFRDETARGCSIAELYELVQHAGNILPRLYLLCTIGSVYIKSKDVAAKDILKDLVEMCRAVQHPLRGLFLRSYLAQVTRDKLPSIGSELEGDTETHMDALEFVLQNFTEMNKLWVRMQHQGPTREKEKREKERNELRDLVMTVGKNLHILGQLEGVDLVVYRDTVLPRILEQVVNCKDELAQCYLMDCIIQVFPDDFHLQTLDVLLGACPQLQPSVDIKTVLSGLMERLSNYAASSVEALPNFLQVDAFSKLNHAIGKVVEAQVDLPASSSVTLYLFLLKFTLHVHSDRLDYVDQVLGSCVSQLSATGKLCDDKASKQIVAFLSAPLEKFNDVVTILKLTNYPRVMEYLDHDTNKAMAIIIIQSILKNDTRIATADEVDALFELIKGLIKDFDGLTDNDEIDEEDFQEEQNSVARLVHFLYNDDPEEMPKIIFRIRKHILTGGPKRLPLTIPPLVFSALKLIRRMRGGDENPFGDDTSTPQKILQLLTETVEVLADASASELALRLYLQCAQAANDCELETVAYEFFTKAYLLYEEEISDSKAQVTALRLIIGTLQRMRVFNVENRDILTHKATGYSAKLLKKPDQCRAVYECAHLYWAEEGENLKDGERVVLCLKRAQKIADAVQKMANASRGASSTGSVSLYVELLNKYLYFLEKGNPQVTGETIQSLAELIRSETKKAESGAGTFITSTLRYMEFQRQQEDGGMSEKYQKIKMEWFE</sequence>
<dbReference type="Pfam" id="PF03635">
    <property type="entry name" value="Vps35"/>
    <property type="match status" value="1"/>
</dbReference>
<gene>
    <name evidence="13" type="ORF">BRAA09T39896Z</name>
</gene>
<evidence type="ECO:0000256" key="7">
    <source>
        <dbReference type="ARBA" id="ARBA00022490"/>
    </source>
</evidence>
<evidence type="ECO:0000256" key="5">
    <source>
        <dbReference type="ARBA" id="ARBA00006536"/>
    </source>
</evidence>
<dbReference type="InterPro" id="IPR005378">
    <property type="entry name" value="Vps35"/>
</dbReference>
<evidence type="ECO:0000256" key="3">
    <source>
        <dbReference type="ARBA" id="ARBA00004496"/>
    </source>
</evidence>
<name>A0A3P5YHC9_BRACM</name>